<dbReference type="EMBL" id="OX395128">
    <property type="protein sequence ID" value="CAI5769286.1"/>
    <property type="molecule type" value="Genomic_DNA"/>
</dbReference>
<protein>
    <submittedName>
        <fullName evidence="2">Uncharacterized protein</fullName>
    </submittedName>
</protein>
<evidence type="ECO:0000313" key="2">
    <source>
        <dbReference type="EMBL" id="CAI5769286.1"/>
    </source>
</evidence>
<gene>
    <name evidence="2" type="ORF">PODLI_1B037102</name>
</gene>
<feature type="region of interest" description="Disordered" evidence="1">
    <location>
        <begin position="95"/>
        <end position="128"/>
    </location>
</feature>
<accession>A0AA35NYS0</accession>
<proteinExistence type="predicted"/>
<evidence type="ECO:0000313" key="3">
    <source>
        <dbReference type="Proteomes" id="UP001178461"/>
    </source>
</evidence>
<organism evidence="2 3">
    <name type="scientific">Podarcis lilfordi</name>
    <name type="common">Lilford's wall lizard</name>
    <dbReference type="NCBI Taxonomy" id="74358"/>
    <lineage>
        <taxon>Eukaryota</taxon>
        <taxon>Metazoa</taxon>
        <taxon>Chordata</taxon>
        <taxon>Craniata</taxon>
        <taxon>Vertebrata</taxon>
        <taxon>Euteleostomi</taxon>
        <taxon>Lepidosauria</taxon>
        <taxon>Squamata</taxon>
        <taxon>Bifurcata</taxon>
        <taxon>Unidentata</taxon>
        <taxon>Episquamata</taxon>
        <taxon>Laterata</taxon>
        <taxon>Lacertibaenia</taxon>
        <taxon>Lacertidae</taxon>
        <taxon>Podarcis</taxon>
    </lineage>
</organism>
<name>A0AA35NYS0_9SAUR</name>
<reference evidence="2" key="1">
    <citation type="submission" date="2022-12" db="EMBL/GenBank/DDBJ databases">
        <authorList>
            <person name="Alioto T."/>
            <person name="Alioto T."/>
            <person name="Gomez Garrido J."/>
        </authorList>
    </citation>
    <scope>NUCLEOTIDE SEQUENCE</scope>
</reference>
<sequence>MAKQNLTCWNFFKCFDRNKRRDILELAISDEEPQNMERLKMDNLSHFLSDKQSIVGHCNTFTIVAMVHITKDDGDLLQDVKQGQREEQIVMENLSDVPCKGEKDGEHLERSDDRRQKDAGTQQTHRNGLMGEMIASRILKDQEDRKSGTPAFCFHFLNHHPRKVPNINLIESSQKDASTVAH</sequence>
<dbReference type="Proteomes" id="UP001178461">
    <property type="component" value="Chromosome 3"/>
</dbReference>
<keyword evidence="3" id="KW-1185">Reference proteome</keyword>
<dbReference type="AlphaFoldDB" id="A0AA35NYS0"/>
<evidence type="ECO:0000256" key="1">
    <source>
        <dbReference type="SAM" id="MobiDB-lite"/>
    </source>
</evidence>
<feature type="compositionally biased region" description="Basic and acidic residues" evidence="1">
    <location>
        <begin position="99"/>
        <end position="118"/>
    </location>
</feature>